<evidence type="ECO:0000256" key="6">
    <source>
        <dbReference type="SAM" id="Phobius"/>
    </source>
</evidence>
<dbReference type="PANTHER" id="PTHR12668">
    <property type="entry name" value="TRANSMEMBRANE PROTEIN 14, 15"/>
    <property type="match status" value="1"/>
</dbReference>
<evidence type="ECO:0000313" key="7">
    <source>
        <dbReference type="EMBL" id="KDO24197.1"/>
    </source>
</evidence>
<comment type="similarity">
    <text evidence="2">Belongs to the TMEM14 family.</text>
</comment>
<dbReference type="Pfam" id="PF03647">
    <property type="entry name" value="Tmemb_14"/>
    <property type="match status" value="1"/>
</dbReference>
<evidence type="ECO:0000313" key="8">
    <source>
        <dbReference type="Proteomes" id="UP000030745"/>
    </source>
</evidence>
<dbReference type="RefSeq" id="XP_012205141.1">
    <property type="nucleotide sequence ID" value="XM_012349751.1"/>
</dbReference>
<keyword evidence="4 6" id="KW-1133">Transmembrane helix</keyword>
<accession>A0A067CBP2</accession>
<evidence type="ECO:0000256" key="5">
    <source>
        <dbReference type="ARBA" id="ARBA00023136"/>
    </source>
</evidence>
<sequence>MSGHHPTYTMAALLGIGGVMGYVKKRSIVSLVAGVGIGAGFGVAGYMMQHDQIANGHAVALTLSALTMTAMGFRAVKTGGKVPIVVASLCALSSAYHAQRFSDWAGQE</sequence>
<reference evidence="7 8" key="1">
    <citation type="journal article" date="2013" name="PLoS Genet.">
        <title>Distinctive expansion of potential virulence genes in the genome of the oomycete fish pathogen Saprolegnia parasitica.</title>
        <authorList>
            <person name="Jiang R.H."/>
            <person name="de Bruijn I."/>
            <person name="Haas B.J."/>
            <person name="Belmonte R."/>
            <person name="Lobach L."/>
            <person name="Christie J."/>
            <person name="van den Ackerveken G."/>
            <person name="Bottin A."/>
            <person name="Bulone V."/>
            <person name="Diaz-Moreno S.M."/>
            <person name="Dumas B."/>
            <person name="Fan L."/>
            <person name="Gaulin E."/>
            <person name="Govers F."/>
            <person name="Grenville-Briggs L.J."/>
            <person name="Horner N.R."/>
            <person name="Levin J.Z."/>
            <person name="Mammella M."/>
            <person name="Meijer H.J."/>
            <person name="Morris P."/>
            <person name="Nusbaum C."/>
            <person name="Oome S."/>
            <person name="Phillips A.J."/>
            <person name="van Rooyen D."/>
            <person name="Rzeszutek E."/>
            <person name="Saraiva M."/>
            <person name="Secombes C.J."/>
            <person name="Seidl M.F."/>
            <person name="Snel B."/>
            <person name="Stassen J.H."/>
            <person name="Sykes S."/>
            <person name="Tripathy S."/>
            <person name="van den Berg H."/>
            <person name="Vega-Arreguin J.C."/>
            <person name="Wawra S."/>
            <person name="Young S.K."/>
            <person name="Zeng Q."/>
            <person name="Dieguez-Uribeondo J."/>
            <person name="Russ C."/>
            <person name="Tyler B.M."/>
            <person name="van West P."/>
        </authorList>
    </citation>
    <scope>NUCLEOTIDE SEQUENCE [LARGE SCALE GENOMIC DNA]</scope>
    <source>
        <strain evidence="7 8">CBS 223.65</strain>
    </source>
</reference>
<dbReference type="GeneID" id="24132726"/>
<evidence type="ECO:0000256" key="4">
    <source>
        <dbReference type="ARBA" id="ARBA00022989"/>
    </source>
</evidence>
<organism evidence="7 8">
    <name type="scientific">Saprolegnia parasitica (strain CBS 223.65)</name>
    <dbReference type="NCBI Taxonomy" id="695850"/>
    <lineage>
        <taxon>Eukaryota</taxon>
        <taxon>Sar</taxon>
        <taxon>Stramenopiles</taxon>
        <taxon>Oomycota</taxon>
        <taxon>Saprolegniomycetes</taxon>
        <taxon>Saprolegniales</taxon>
        <taxon>Saprolegniaceae</taxon>
        <taxon>Saprolegnia</taxon>
    </lineage>
</organism>
<dbReference type="InterPro" id="IPR044890">
    <property type="entry name" value="TMEM14_sf"/>
</dbReference>
<keyword evidence="5 6" id="KW-0472">Membrane</keyword>
<dbReference type="Gene3D" id="1.10.10.1740">
    <property type="entry name" value="Transmembrane protein 14-like"/>
    <property type="match status" value="1"/>
</dbReference>
<dbReference type="OrthoDB" id="5620at2759"/>
<keyword evidence="8" id="KW-1185">Reference proteome</keyword>
<dbReference type="Proteomes" id="UP000030745">
    <property type="component" value="Unassembled WGS sequence"/>
</dbReference>
<dbReference type="STRING" id="695850.A0A067CBP2"/>
<dbReference type="InterPro" id="IPR005349">
    <property type="entry name" value="TMEM14"/>
</dbReference>
<dbReference type="KEGG" id="spar:SPRG_10626"/>
<keyword evidence="3 6" id="KW-0812">Transmembrane</keyword>
<dbReference type="GO" id="GO:0016020">
    <property type="term" value="C:membrane"/>
    <property type="evidence" value="ECO:0007669"/>
    <property type="project" value="UniProtKB-SubCell"/>
</dbReference>
<feature type="transmembrane region" description="Helical" evidence="6">
    <location>
        <begin position="54"/>
        <end position="73"/>
    </location>
</feature>
<dbReference type="PANTHER" id="PTHR12668:SF53">
    <property type="entry name" value="TMEM14 PROTEIN HOMOLOG YJR085C"/>
    <property type="match status" value="1"/>
</dbReference>
<dbReference type="EMBL" id="KK583245">
    <property type="protein sequence ID" value="KDO24197.1"/>
    <property type="molecule type" value="Genomic_DNA"/>
</dbReference>
<feature type="transmembrane region" description="Helical" evidence="6">
    <location>
        <begin position="6"/>
        <end position="23"/>
    </location>
</feature>
<evidence type="ECO:0000256" key="3">
    <source>
        <dbReference type="ARBA" id="ARBA00022692"/>
    </source>
</evidence>
<name>A0A067CBP2_SAPPC</name>
<proteinExistence type="inferred from homology"/>
<evidence type="ECO:0000256" key="2">
    <source>
        <dbReference type="ARBA" id="ARBA00007590"/>
    </source>
</evidence>
<dbReference type="OMA" id="ALATWYY"/>
<feature type="transmembrane region" description="Helical" evidence="6">
    <location>
        <begin position="28"/>
        <end position="48"/>
    </location>
</feature>
<evidence type="ECO:0008006" key="9">
    <source>
        <dbReference type="Google" id="ProtNLM"/>
    </source>
</evidence>
<gene>
    <name evidence="7" type="ORF">SPRG_10626</name>
</gene>
<evidence type="ECO:0000256" key="1">
    <source>
        <dbReference type="ARBA" id="ARBA00004370"/>
    </source>
</evidence>
<comment type="subcellular location">
    <subcellularLocation>
        <location evidence="1">Membrane</location>
    </subcellularLocation>
</comment>
<protein>
    <recommendedName>
        <fullName evidence="9">Transmembrane protein 14C</fullName>
    </recommendedName>
</protein>
<dbReference type="VEuPathDB" id="FungiDB:SPRG_10626"/>
<dbReference type="AlphaFoldDB" id="A0A067CBP2"/>